<comment type="caution">
    <text evidence="1">The sequence shown here is derived from an EMBL/GenBank/DDBJ whole genome shotgun (WGS) entry which is preliminary data.</text>
</comment>
<evidence type="ECO:0000313" key="2">
    <source>
        <dbReference type="Proteomes" id="UP000623467"/>
    </source>
</evidence>
<dbReference type="AlphaFoldDB" id="A0A8H6ZMX5"/>
<evidence type="ECO:0000313" key="1">
    <source>
        <dbReference type="EMBL" id="KAF7378380.1"/>
    </source>
</evidence>
<protein>
    <recommendedName>
        <fullName evidence="3">F-box domain-containing protein</fullName>
    </recommendedName>
</protein>
<evidence type="ECO:0008006" key="3">
    <source>
        <dbReference type="Google" id="ProtNLM"/>
    </source>
</evidence>
<proteinExistence type="predicted"/>
<sequence>MQDLPSELIDQILDAFVVPLRILTDHGSDRKTLLSCSLVSWRWSTQSQRLLFRRVVLSDPETLPLTVASFLRTITADTDKSRSLRESVLSILLCSQSSTKSSDTLALITNLPNLRELNIMAVYVACDFTDAELLRLRNTGPSIRSLRVETRLATWPAVVRLIAAIPTLRMLDVATSGFGGFSHLPPLHPPIELGLVLFKFGSTSTTDVAPFLAFLIDDRTDNDRLEVFYHRNTGSARGVLLKDVLSIHSPHLRSIFVPETPADSDTLSLCTRLERFECESLPSRALVATIPRTITTLAIKDQNRGTEGTYMIQEAEFYKTNKLPCVGYLTEQLHTFPVLRRIIWHESARDDYHDRDALQDRFTELGIEMLFAPVLDFEPDDEVEFSWRHRLLRV</sequence>
<gene>
    <name evidence="1" type="ORF">MSAN_00264300</name>
</gene>
<dbReference type="Proteomes" id="UP000623467">
    <property type="component" value="Unassembled WGS sequence"/>
</dbReference>
<keyword evidence="2" id="KW-1185">Reference proteome</keyword>
<name>A0A8H6ZMX5_9AGAR</name>
<dbReference type="EMBL" id="JACAZH010000001">
    <property type="protein sequence ID" value="KAF7378380.1"/>
    <property type="molecule type" value="Genomic_DNA"/>
</dbReference>
<organism evidence="1 2">
    <name type="scientific">Mycena sanguinolenta</name>
    <dbReference type="NCBI Taxonomy" id="230812"/>
    <lineage>
        <taxon>Eukaryota</taxon>
        <taxon>Fungi</taxon>
        <taxon>Dikarya</taxon>
        <taxon>Basidiomycota</taxon>
        <taxon>Agaricomycotina</taxon>
        <taxon>Agaricomycetes</taxon>
        <taxon>Agaricomycetidae</taxon>
        <taxon>Agaricales</taxon>
        <taxon>Marasmiineae</taxon>
        <taxon>Mycenaceae</taxon>
        <taxon>Mycena</taxon>
    </lineage>
</organism>
<accession>A0A8H6ZMX5</accession>
<dbReference type="OrthoDB" id="3036529at2759"/>
<reference evidence="1" key="1">
    <citation type="submission" date="2020-05" db="EMBL/GenBank/DDBJ databases">
        <title>Mycena genomes resolve the evolution of fungal bioluminescence.</title>
        <authorList>
            <person name="Tsai I.J."/>
        </authorList>
    </citation>
    <scope>NUCLEOTIDE SEQUENCE</scope>
    <source>
        <strain evidence="1">160909Yilan</strain>
    </source>
</reference>